<dbReference type="Pfam" id="PF07719">
    <property type="entry name" value="TPR_2"/>
    <property type="match status" value="1"/>
</dbReference>
<evidence type="ECO:0000313" key="4">
    <source>
        <dbReference type="EMBL" id="WBO69020.1"/>
    </source>
</evidence>
<dbReference type="EMBL" id="CP115300">
    <property type="protein sequence ID" value="WBO69020.1"/>
    <property type="molecule type" value="Genomic_DNA"/>
</dbReference>
<keyword evidence="5" id="KW-1185">Reference proteome</keyword>
<dbReference type="Gene3D" id="1.25.40.10">
    <property type="entry name" value="Tetratricopeptide repeat domain"/>
    <property type="match status" value="1"/>
</dbReference>
<dbReference type="Proteomes" id="UP001212326">
    <property type="component" value="Chromosome"/>
</dbReference>
<evidence type="ECO:0000256" key="1">
    <source>
        <dbReference type="ARBA" id="ARBA00022737"/>
    </source>
</evidence>
<evidence type="ECO:0000256" key="2">
    <source>
        <dbReference type="ARBA" id="ARBA00022803"/>
    </source>
</evidence>
<organism evidence="4 5">
    <name type="scientific">Streptomyces camelliae</name>
    <dbReference type="NCBI Taxonomy" id="3004093"/>
    <lineage>
        <taxon>Bacteria</taxon>
        <taxon>Bacillati</taxon>
        <taxon>Actinomycetota</taxon>
        <taxon>Actinomycetes</taxon>
        <taxon>Kitasatosporales</taxon>
        <taxon>Streptomycetaceae</taxon>
        <taxon>Streptomyces</taxon>
    </lineage>
</organism>
<evidence type="ECO:0000256" key="3">
    <source>
        <dbReference type="PROSITE-ProRule" id="PRU00339"/>
    </source>
</evidence>
<accession>A0ABY7PEH0</accession>
<protein>
    <submittedName>
        <fullName evidence="4">Tetratricopeptide repeat protein</fullName>
    </submittedName>
</protein>
<evidence type="ECO:0000313" key="5">
    <source>
        <dbReference type="Proteomes" id="UP001212326"/>
    </source>
</evidence>
<reference evidence="4 5" key="1">
    <citation type="submission" date="2022-12" db="EMBL/GenBank/DDBJ databases">
        <authorList>
            <person name="Mo P."/>
        </authorList>
    </citation>
    <scope>NUCLEOTIDE SEQUENCE [LARGE SCALE GENOMIC DNA]</scope>
    <source>
        <strain evidence="4 5">HUAS 2-6</strain>
    </source>
</reference>
<gene>
    <name evidence="4" type="ORF">O1G22_42800</name>
</gene>
<dbReference type="Pfam" id="PF13432">
    <property type="entry name" value="TPR_16"/>
    <property type="match status" value="1"/>
</dbReference>
<dbReference type="RefSeq" id="WP_270086237.1">
    <property type="nucleotide sequence ID" value="NZ_CP115300.1"/>
</dbReference>
<proteinExistence type="predicted"/>
<feature type="repeat" description="TPR" evidence="3">
    <location>
        <begin position="11"/>
        <end position="44"/>
    </location>
</feature>
<keyword evidence="1" id="KW-0677">Repeat</keyword>
<sequence>MPLPDDLSAEIDGLCRRGDTLAEAGRLDEAKALYVEALRLLPDDPSDWAASTWIYVAIGDVHFRQGVFDRAYRCFHNAVRCPDGLGNPFIHLRLGQSALELGDHDRAADELMRAYMGGGPDIFDEDDPKYLAFLRTRADLGHAQSSG</sequence>
<name>A0ABY7PEH0_9ACTN</name>
<dbReference type="InterPro" id="IPR019734">
    <property type="entry name" value="TPR_rpt"/>
</dbReference>
<keyword evidence="2 3" id="KW-0802">TPR repeat</keyword>
<dbReference type="PROSITE" id="PS50005">
    <property type="entry name" value="TPR"/>
    <property type="match status" value="1"/>
</dbReference>
<dbReference type="SUPFAM" id="SSF48452">
    <property type="entry name" value="TPR-like"/>
    <property type="match status" value="1"/>
</dbReference>
<dbReference type="InterPro" id="IPR013105">
    <property type="entry name" value="TPR_2"/>
</dbReference>
<dbReference type="SMART" id="SM00028">
    <property type="entry name" value="TPR"/>
    <property type="match status" value="2"/>
</dbReference>
<dbReference type="InterPro" id="IPR011990">
    <property type="entry name" value="TPR-like_helical_dom_sf"/>
</dbReference>